<feature type="compositionally biased region" description="Low complexity" evidence="2">
    <location>
        <begin position="374"/>
        <end position="385"/>
    </location>
</feature>
<feature type="region of interest" description="Disordered" evidence="2">
    <location>
        <begin position="655"/>
        <end position="682"/>
    </location>
</feature>
<keyword evidence="3" id="KW-0812">Transmembrane</keyword>
<feature type="region of interest" description="Disordered" evidence="2">
    <location>
        <begin position="35"/>
        <end position="64"/>
    </location>
</feature>
<feature type="compositionally biased region" description="Polar residues" evidence="2">
    <location>
        <begin position="254"/>
        <end position="270"/>
    </location>
</feature>
<reference evidence="4 5" key="1">
    <citation type="submission" date="2018-05" db="EMBL/GenBank/DDBJ databases">
        <title>Draft genome sequence of Scytalidium lignicola DSM 105466, a ubiquitous saprotrophic fungus.</title>
        <authorList>
            <person name="Buettner E."/>
            <person name="Gebauer A.M."/>
            <person name="Hofrichter M."/>
            <person name="Liers C."/>
            <person name="Kellner H."/>
        </authorList>
    </citation>
    <scope>NUCLEOTIDE SEQUENCE [LARGE SCALE GENOMIC DNA]</scope>
    <source>
        <strain evidence="4 5">DSM 105466</strain>
    </source>
</reference>
<accession>A0A3E2GWJ7</accession>
<dbReference type="CDD" id="cd13426">
    <property type="entry name" value="Peptidase_G1"/>
    <property type="match status" value="1"/>
</dbReference>
<gene>
    <name evidence="4" type="ORF">B7463_g10799</name>
</gene>
<dbReference type="SUPFAM" id="SSF49899">
    <property type="entry name" value="Concanavalin A-like lectins/glucanases"/>
    <property type="match status" value="1"/>
</dbReference>
<comment type="caution">
    <text evidence="4">The sequence shown here is derived from an EMBL/GenBank/DDBJ whole genome shotgun (WGS) entry which is preliminary data.</text>
</comment>
<feature type="compositionally biased region" description="Low complexity" evidence="2">
    <location>
        <begin position="177"/>
        <end position="201"/>
    </location>
</feature>
<dbReference type="GO" id="GO:0006508">
    <property type="term" value="P:proteolysis"/>
    <property type="evidence" value="ECO:0007669"/>
    <property type="project" value="InterPro"/>
</dbReference>
<evidence type="ECO:0000256" key="1">
    <source>
        <dbReference type="PIRSR" id="PIRSR600250-50"/>
    </source>
</evidence>
<dbReference type="OMA" id="WIVEDPY"/>
<dbReference type="InterPro" id="IPR038656">
    <property type="entry name" value="Peptidase_G1_sf"/>
</dbReference>
<dbReference type="GO" id="GO:0070007">
    <property type="term" value="F:glutamic-type endopeptidase activity"/>
    <property type="evidence" value="ECO:0007669"/>
    <property type="project" value="InterPro"/>
</dbReference>
<dbReference type="Proteomes" id="UP000258309">
    <property type="component" value="Unassembled WGS sequence"/>
</dbReference>
<feature type="compositionally biased region" description="Low complexity" evidence="2">
    <location>
        <begin position="298"/>
        <end position="313"/>
    </location>
</feature>
<feature type="region of interest" description="Disordered" evidence="2">
    <location>
        <begin position="298"/>
        <end position="329"/>
    </location>
</feature>
<feature type="compositionally biased region" description="Polar residues" evidence="2">
    <location>
        <begin position="662"/>
        <end position="682"/>
    </location>
</feature>
<keyword evidence="5" id="KW-1185">Reference proteome</keyword>
<keyword evidence="3" id="KW-1133">Transmembrane helix</keyword>
<proteinExistence type="predicted"/>
<dbReference type="OrthoDB" id="3591471at2759"/>
<dbReference type="PANTHER" id="PTHR37536">
    <property type="entry name" value="PUTATIVE (AFU_ORTHOLOGUE AFUA_3G02970)-RELATED"/>
    <property type="match status" value="1"/>
</dbReference>
<dbReference type="PRINTS" id="PR00977">
    <property type="entry name" value="SCYTLDPTASE"/>
</dbReference>
<keyword evidence="3" id="KW-0472">Membrane</keyword>
<protein>
    <submittedName>
        <fullName evidence="4">Uncharacterized protein</fullName>
    </submittedName>
</protein>
<feature type="non-terminal residue" evidence="4">
    <location>
        <position position="891"/>
    </location>
</feature>
<feature type="active site" description="Proton acceptor" evidence="1">
    <location>
        <position position="813"/>
    </location>
</feature>
<dbReference type="AlphaFoldDB" id="A0A3E2GWJ7"/>
<organism evidence="4 5">
    <name type="scientific">Scytalidium lignicola</name>
    <name type="common">Hyphomycete</name>
    <dbReference type="NCBI Taxonomy" id="5539"/>
    <lineage>
        <taxon>Eukaryota</taxon>
        <taxon>Fungi</taxon>
        <taxon>Dikarya</taxon>
        <taxon>Ascomycota</taxon>
        <taxon>Pezizomycotina</taxon>
        <taxon>Leotiomycetes</taxon>
        <taxon>Leotiomycetes incertae sedis</taxon>
        <taxon>Scytalidium</taxon>
    </lineage>
</organism>
<evidence type="ECO:0000256" key="3">
    <source>
        <dbReference type="SAM" id="Phobius"/>
    </source>
</evidence>
<feature type="non-terminal residue" evidence="4">
    <location>
        <position position="1"/>
    </location>
</feature>
<feature type="region of interest" description="Disordered" evidence="2">
    <location>
        <begin position="254"/>
        <end position="282"/>
    </location>
</feature>
<dbReference type="STRING" id="5539.A0A3E2GWJ7"/>
<evidence type="ECO:0000313" key="5">
    <source>
        <dbReference type="Proteomes" id="UP000258309"/>
    </source>
</evidence>
<dbReference type="Pfam" id="PF01828">
    <property type="entry name" value="Peptidase_A4"/>
    <property type="match status" value="1"/>
</dbReference>
<feature type="region of interest" description="Disordered" evidence="2">
    <location>
        <begin position="104"/>
        <end position="213"/>
    </location>
</feature>
<dbReference type="PANTHER" id="PTHR37536:SF1">
    <property type="entry name" value="ASPERGILLOPEPSIN, PUTAITVE (AFU_ORTHOLOGUE AFUA_7G01200)"/>
    <property type="match status" value="1"/>
</dbReference>
<dbReference type="InterPro" id="IPR013320">
    <property type="entry name" value="ConA-like_dom_sf"/>
</dbReference>
<sequence>MRIPLFYRAAAHERRYDSEYTPRQRRENALKVEMIKRNATGDDADNETAPASSAEPDQFTSSIIPAVSTPLSQVQSSAPPIVDPAASTSAPVISTVEATTAEAQSTASASAIPSSTPDVPPLDAVSSAPPPSPAASALSSLVPPPSTTPSSALVVPPAAAPTAAVSSEDPPATSQIADPAASAPQQTTAASTAATDTTSVPLPAPAAPAAPAVGTTATDVTSAASTADAGGSSAVASAQSALPTSLAIAATAQSSSPVSQATISGGSSALATNGATSGETASATTDLNGVTAAANATASAVKSEKSGSAATTKSSKDAHETPLKLSKPSPSLLGSLSIPASSTFATSISAIPVFDSLPTAPANSGDGSTGGPSGNVNPGVDVDGNSNGGNGITTTAKSNAPKTTVIVTGVVIGVSVLAIIILLILMSRRIFRRHRLGKAVSPPSSPGFQAPNSPFPERIARSINHISMRGEMDMGTGAAEGNGSFKWNEDVKEFGLGGRGLNEKSERYSAGSFFKDGDVEEKKSLMNKIGSLASIIKGNRYDAALLLIFGAPLKPYYHQIYIWESKSYSSGKGLSPEADFPSHSLSAFLKMKFSSLVQSVLLLAATSMALAPPRTHPKLMSSSSQADRRLSNKERAVAVRSEHFSKLNKKSRSRALLDDVDPNSTESDSNWSGATISPPTGRTFKSVTATMTLPKLTRPNEPTGPSDEYFLYVWVGIDGDRDCDALWQTGFAGQIENGVTSWWGWVCFIYGDEIVFDTNILDASTGDSVNMTVEALSSSSGIFWLDNLSTGETESYNVAGGDLCMQSAEWIVEDPYATDADGDILYFLVWPDFGTMTFDNAIAYTDEGTAIGPEDATLWYIDNYYSNITQNAVAVTDSTVSVAWVASGPAT</sequence>
<feature type="compositionally biased region" description="Low complexity" evidence="2">
    <location>
        <begin position="148"/>
        <end position="167"/>
    </location>
</feature>
<dbReference type="InterPro" id="IPR000250">
    <property type="entry name" value="Peptidase_G1"/>
</dbReference>
<evidence type="ECO:0000256" key="2">
    <source>
        <dbReference type="SAM" id="MobiDB-lite"/>
    </source>
</evidence>
<feature type="transmembrane region" description="Helical" evidence="3">
    <location>
        <begin position="405"/>
        <end position="425"/>
    </location>
</feature>
<feature type="compositionally biased region" description="Low complexity" evidence="2">
    <location>
        <begin position="271"/>
        <end position="282"/>
    </location>
</feature>
<dbReference type="EMBL" id="NCSJ02000325">
    <property type="protein sequence ID" value="RFU25544.1"/>
    <property type="molecule type" value="Genomic_DNA"/>
</dbReference>
<dbReference type="Gene3D" id="2.60.120.700">
    <property type="entry name" value="Peptidase G1"/>
    <property type="match status" value="1"/>
</dbReference>
<feature type="compositionally biased region" description="Low complexity" evidence="2">
    <location>
        <begin position="104"/>
        <end position="127"/>
    </location>
</feature>
<evidence type="ECO:0000313" key="4">
    <source>
        <dbReference type="EMBL" id="RFU25544.1"/>
    </source>
</evidence>
<name>A0A3E2GWJ7_SCYLI</name>
<feature type="region of interest" description="Disordered" evidence="2">
    <location>
        <begin position="361"/>
        <end position="397"/>
    </location>
</feature>